<sequence length="152" mass="16738">MSPIPLEEALEAVKDAVYAENATGGEARAIVARCAGILGLDLSDEDMLFHRWSPENMARVPVALRELAISTHTVTFAEPAPGYYDSTTDQPGIDVTALLDQYGRLWQRAVDTPTRWWGHALYASSSWGDALHWGCSFHEVRLPARPGVMDRG</sequence>
<gene>
    <name evidence="1" type="ORF">RHODO2019_10750</name>
</gene>
<evidence type="ECO:0000313" key="2">
    <source>
        <dbReference type="Proteomes" id="UP001164965"/>
    </source>
</evidence>
<organism evidence="1 2">
    <name type="scientific">Rhodococcus antarcticus</name>
    <dbReference type="NCBI Taxonomy" id="2987751"/>
    <lineage>
        <taxon>Bacteria</taxon>
        <taxon>Bacillati</taxon>
        <taxon>Actinomycetota</taxon>
        <taxon>Actinomycetes</taxon>
        <taxon>Mycobacteriales</taxon>
        <taxon>Nocardiaceae</taxon>
        <taxon>Rhodococcus</taxon>
    </lineage>
</organism>
<name>A0ABY6NWC7_9NOCA</name>
<keyword evidence="2" id="KW-1185">Reference proteome</keyword>
<dbReference type="EMBL" id="CP110615">
    <property type="protein sequence ID" value="UZJ23686.1"/>
    <property type="molecule type" value="Genomic_DNA"/>
</dbReference>
<dbReference type="RefSeq" id="WP_265381794.1">
    <property type="nucleotide sequence ID" value="NZ_CP110615.1"/>
</dbReference>
<protein>
    <submittedName>
        <fullName evidence="1">Uncharacterized protein</fullName>
    </submittedName>
</protein>
<accession>A0ABY6NWC7</accession>
<dbReference type="Proteomes" id="UP001164965">
    <property type="component" value="Chromosome"/>
</dbReference>
<proteinExistence type="predicted"/>
<evidence type="ECO:0000313" key="1">
    <source>
        <dbReference type="EMBL" id="UZJ23686.1"/>
    </source>
</evidence>
<reference evidence="1" key="1">
    <citation type="submission" date="2022-10" db="EMBL/GenBank/DDBJ databases">
        <title>Rhodococcus sp.75.</title>
        <authorList>
            <person name="Sun M."/>
        </authorList>
    </citation>
    <scope>NUCLEOTIDE SEQUENCE</scope>
    <source>
        <strain evidence="1">75</strain>
    </source>
</reference>